<dbReference type="EMBL" id="CP001402">
    <property type="protein sequence ID" value="ACR41506.1"/>
    <property type="molecule type" value="Genomic_DNA"/>
</dbReference>
<dbReference type="KEGG" id="sid:M164_0894"/>
<dbReference type="Gene3D" id="1.10.443.10">
    <property type="entry name" value="Intergrase catalytic core"/>
    <property type="match status" value="1"/>
</dbReference>
<dbReference type="Proteomes" id="UP000001479">
    <property type="component" value="Chromosome"/>
</dbReference>
<dbReference type="AlphaFoldDB" id="C4KFZ2"/>
<dbReference type="HOGENOM" id="CLU_627931_0_0_2"/>
<dbReference type="GO" id="GO:0015074">
    <property type="term" value="P:DNA integration"/>
    <property type="evidence" value="ECO:0007669"/>
    <property type="project" value="InterPro"/>
</dbReference>
<evidence type="ECO:0000313" key="3">
    <source>
        <dbReference type="Proteomes" id="UP000001479"/>
    </source>
</evidence>
<evidence type="ECO:0000313" key="2">
    <source>
        <dbReference type="EMBL" id="ACR41506.1"/>
    </source>
</evidence>
<dbReference type="InterPro" id="IPR013762">
    <property type="entry name" value="Integrase-like_cat_sf"/>
</dbReference>
<accession>C4KFZ2</accession>
<sequence>MSSNSSFIFHECLKRMIKEKSYSSLLKELKLKNYNISKPTLYRYVNDITSVPEMFFKTLIEIDIDFARCVNQNFDINSFLFMMKNDYLFKQKILDSVIKNFKDDIEKMLMKTNNNSFEVTTEHIEKFMKKYELNNSLSHKTKLDVKYFVNDILKPFIMKESYRLSKDTIINYMSFLKEKKIADFSFYFSKFKTFVNFLIYEEINNDKNWSVLVKIKEYYSKYMKDNNITKTKTKRINLQKIITDTITSLQTLLDKEKYDVFLYLLLLFETGKRSIEVSEIRSDIIESVTLRDQEAYFIHFEYIERLSKRKTKAITYSPIFQNTYNLIMTYIDTFRERIEKKHKRLFTKNIKELLYKNTEIKKLHTYRTFFNTYLKSKEVPIDIIDFLLSHKSSINVKYYTDLYNEDYMLTIYNKYVNSYIDIKKELNFKNTIFRMI</sequence>
<evidence type="ECO:0000256" key="1">
    <source>
        <dbReference type="ARBA" id="ARBA00023172"/>
    </source>
</evidence>
<keyword evidence="1" id="KW-0233">DNA recombination</keyword>
<dbReference type="SUPFAM" id="SSF56349">
    <property type="entry name" value="DNA breaking-rejoining enzymes"/>
    <property type="match status" value="1"/>
</dbReference>
<gene>
    <name evidence="2" type="ordered locus">M164_0894</name>
</gene>
<proteinExistence type="predicted"/>
<dbReference type="GO" id="GO:0006310">
    <property type="term" value="P:DNA recombination"/>
    <property type="evidence" value="ECO:0007669"/>
    <property type="project" value="UniProtKB-KW"/>
</dbReference>
<dbReference type="InterPro" id="IPR011010">
    <property type="entry name" value="DNA_brk_join_enz"/>
</dbReference>
<organism evidence="2 3">
    <name type="scientific">Saccharolobus islandicus (strain M.16.4 / Kamchatka #3)</name>
    <name type="common">Sulfolobus islandicus</name>
    <dbReference type="NCBI Taxonomy" id="426118"/>
    <lineage>
        <taxon>Archaea</taxon>
        <taxon>Thermoproteota</taxon>
        <taxon>Thermoprotei</taxon>
        <taxon>Sulfolobales</taxon>
        <taxon>Sulfolobaceae</taxon>
        <taxon>Saccharolobus</taxon>
    </lineage>
</organism>
<dbReference type="GO" id="GO:0003677">
    <property type="term" value="F:DNA binding"/>
    <property type="evidence" value="ECO:0007669"/>
    <property type="project" value="InterPro"/>
</dbReference>
<protein>
    <submittedName>
        <fullName evidence="2">Integrase family protein</fullName>
    </submittedName>
</protein>
<reference evidence="2 3" key="1">
    <citation type="journal article" date="2009" name="Proc. Natl. Acad. Sci. U.S.A.">
        <title>Biogeography of the Sulfolobus islandicus pan-genome.</title>
        <authorList>
            <person name="Reno M.L."/>
            <person name="Held N.L."/>
            <person name="Fields C.J."/>
            <person name="Burke P.V."/>
            <person name="Whitaker R.J."/>
        </authorList>
    </citation>
    <scope>NUCLEOTIDE SEQUENCE [LARGE SCALE GENOMIC DNA]</scope>
    <source>
        <strain evidence="3">M.16.4 / Kamchatka #3</strain>
    </source>
</reference>
<name>C4KFZ2_SACI6</name>